<sequence>MIFIIIPQILGKWESQAIGLQICTIKIILEKAMEKKRVANIIAALVLCIAKNKELFDDAISTI</sequence>
<dbReference type="AlphaFoldDB" id="A0AA37MZ17"/>
<dbReference type="Proteomes" id="UP001055185">
    <property type="component" value="Unassembled WGS sequence"/>
</dbReference>
<name>A0AA37MZ17_9FIRM</name>
<comment type="caution">
    <text evidence="1">The sequence shown here is derived from an EMBL/GenBank/DDBJ whole genome shotgun (WGS) entry which is preliminary data.</text>
</comment>
<evidence type="ECO:0000313" key="2">
    <source>
        <dbReference type="Proteomes" id="UP001055185"/>
    </source>
</evidence>
<gene>
    <name evidence="1" type="ORF">JCM17207_16670</name>
</gene>
<dbReference type="EMBL" id="BQKV01000059">
    <property type="protein sequence ID" value="GJN65042.1"/>
    <property type="molecule type" value="Genomic_DNA"/>
</dbReference>
<keyword evidence="2" id="KW-1185">Reference proteome</keyword>
<proteinExistence type="predicted"/>
<protein>
    <submittedName>
        <fullName evidence="1">Uncharacterized protein</fullName>
    </submittedName>
</protein>
<evidence type="ECO:0000313" key="1">
    <source>
        <dbReference type="EMBL" id="GJN65042.1"/>
    </source>
</evidence>
<accession>A0AA37MZ17</accession>
<reference evidence="1" key="1">
    <citation type="journal article" date="2022" name="Int. J. Syst. Evol. Microbiol.">
        <title>Genome-based, phenotypic and chemotaxonomic classification of Faecalibacterium strains: proposal of three novel species Faecalibacterium duncaniae sp. nov., Faecalibacterium hattorii sp. nov. and Faecalibacterium gallinarum sp. nov. .</title>
        <authorList>
            <person name="Sakamoto M."/>
            <person name="Sakurai N."/>
            <person name="Tanno H."/>
            <person name="Iino T."/>
            <person name="Ohkuma M."/>
            <person name="Endo A."/>
        </authorList>
    </citation>
    <scope>NUCLEOTIDE SEQUENCE</scope>
    <source>
        <strain evidence="1">JCM 17207</strain>
    </source>
</reference>
<dbReference type="RefSeq" id="WP_238317293.1">
    <property type="nucleotide sequence ID" value="NZ_BQKV01000059.1"/>
</dbReference>
<organism evidence="1 2">
    <name type="scientific">Faecalibacterium gallinarum</name>
    <dbReference type="NCBI Taxonomy" id="2903556"/>
    <lineage>
        <taxon>Bacteria</taxon>
        <taxon>Bacillati</taxon>
        <taxon>Bacillota</taxon>
        <taxon>Clostridia</taxon>
        <taxon>Eubacteriales</taxon>
        <taxon>Oscillospiraceae</taxon>
        <taxon>Faecalibacterium</taxon>
    </lineage>
</organism>